<organism evidence="10 11">
    <name type="scientific">Paralvinella palmiformis</name>
    <dbReference type="NCBI Taxonomy" id="53620"/>
    <lineage>
        <taxon>Eukaryota</taxon>
        <taxon>Metazoa</taxon>
        <taxon>Spiralia</taxon>
        <taxon>Lophotrochozoa</taxon>
        <taxon>Annelida</taxon>
        <taxon>Polychaeta</taxon>
        <taxon>Sedentaria</taxon>
        <taxon>Canalipalpata</taxon>
        <taxon>Terebellida</taxon>
        <taxon>Terebelliformia</taxon>
        <taxon>Alvinellidae</taxon>
        <taxon>Paralvinella</taxon>
    </lineage>
</organism>
<dbReference type="Pfam" id="PF16533">
    <property type="entry name" value="SOAR"/>
    <property type="match status" value="2"/>
</dbReference>
<protein>
    <recommendedName>
        <fullName evidence="9">SAM domain-containing protein</fullName>
    </recommendedName>
</protein>
<dbReference type="CDD" id="cd09504">
    <property type="entry name" value="SAM_STIM-1_2-like"/>
    <property type="match status" value="1"/>
</dbReference>
<dbReference type="SMART" id="SM00454">
    <property type="entry name" value="SAM"/>
    <property type="match status" value="1"/>
</dbReference>
<dbReference type="AlphaFoldDB" id="A0AAD9KED0"/>
<dbReference type="InterPro" id="IPR013761">
    <property type="entry name" value="SAM/pointed_sf"/>
</dbReference>
<keyword evidence="11" id="KW-1185">Reference proteome</keyword>
<keyword evidence="7" id="KW-0175">Coiled coil</keyword>
<evidence type="ECO:0000256" key="3">
    <source>
        <dbReference type="ARBA" id="ARBA00022723"/>
    </source>
</evidence>
<dbReference type="GO" id="GO:0006874">
    <property type="term" value="P:intracellular calcium ion homeostasis"/>
    <property type="evidence" value="ECO:0007669"/>
    <property type="project" value="TreeGrafter"/>
</dbReference>
<dbReference type="InterPro" id="IPR032393">
    <property type="entry name" value="SOAR_STIM1/2"/>
</dbReference>
<dbReference type="SUPFAM" id="SSF47769">
    <property type="entry name" value="SAM/Pointed domain"/>
    <property type="match status" value="1"/>
</dbReference>
<dbReference type="EMBL" id="JAODUP010000007">
    <property type="protein sequence ID" value="KAK2169722.1"/>
    <property type="molecule type" value="Genomic_DNA"/>
</dbReference>
<keyword evidence="6" id="KW-0406">Ion transport</keyword>
<feature type="coiled-coil region" evidence="7">
    <location>
        <begin position="149"/>
        <end position="249"/>
    </location>
</feature>
<evidence type="ECO:0000256" key="8">
    <source>
        <dbReference type="SAM" id="MobiDB-lite"/>
    </source>
</evidence>
<name>A0AAD9KED0_9ANNE</name>
<dbReference type="PROSITE" id="PS50105">
    <property type="entry name" value="SAM_DOMAIN"/>
    <property type="match status" value="1"/>
</dbReference>
<evidence type="ECO:0000313" key="11">
    <source>
        <dbReference type="Proteomes" id="UP001208570"/>
    </source>
</evidence>
<dbReference type="GO" id="GO:0005886">
    <property type="term" value="C:plasma membrane"/>
    <property type="evidence" value="ECO:0007669"/>
    <property type="project" value="TreeGrafter"/>
</dbReference>
<dbReference type="Proteomes" id="UP001208570">
    <property type="component" value="Unassembled WGS sequence"/>
</dbReference>
<reference evidence="10" key="1">
    <citation type="journal article" date="2023" name="Mol. Biol. Evol.">
        <title>Third-Generation Sequencing Reveals the Adaptive Role of the Epigenome in Three Deep-Sea Polychaetes.</title>
        <authorList>
            <person name="Perez M."/>
            <person name="Aroh O."/>
            <person name="Sun Y."/>
            <person name="Lan Y."/>
            <person name="Juniper S.K."/>
            <person name="Young C.R."/>
            <person name="Angers B."/>
            <person name="Qian P.Y."/>
        </authorList>
    </citation>
    <scope>NUCLEOTIDE SEQUENCE</scope>
    <source>
        <strain evidence="10">P08H-3</strain>
    </source>
</reference>
<keyword evidence="1" id="KW-0813">Transport</keyword>
<dbReference type="Gene3D" id="1.10.287.3550">
    <property type="match status" value="1"/>
</dbReference>
<dbReference type="GO" id="GO:0051049">
    <property type="term" value="P:regulation of transport"/>
    <property type="evidence" value="ECO:0007669"/>
    <property type="project" value="UniProtKB-ARBA"/>
</dbReference>
<evidence type="ECO:0000256" key="5">
    <source>
        <dbReference type="ARBA" id="ARBA00022837"/>
    </source>
</evidence>
<dbReference type="GO" id="GO:0005246">
    <property type="term" value="F:calcium channel regulator activity"/>
    <property type="evidence" value="ECO:0007669"/>
    <property type="project" value="InterPro"/>
</dbReference>
<dbReference type="Pfam" id="PF00536">
    <property type="entry name" value="SAM_1"/>
    <property type="match status" value="1"/>
</dbReference>
<dbReference type="FunFam" id="1.10.150.50:FF:000009">
    <property type="entry name" value="Stromal interaction molecule 1"/>
    <property type="match status" value="1"/>
</dbReference>
<evidence type="ECO:0000256" key="7">
    <source>
        <dbReference type="SAM" id="Coils"/>
    </source>
</evidence>
<evidence type="ECO:0000256" key="4">
    <source>
        <dbReference type="ARBA" id="ARBA00022729"/>
    </source>
</evidence>
<comment type="caution">
    <text evidence="10">The sequence shown here is derived from an EMBL/GenBank/DDBJ whole genome shotgun (WGS) entry which is preliminary data.</text>
</comment>
<evidence type="ECO:0000256" key="6">
    <source>
        <dbReference type="ARBA" id="ARBA00023065"/>
    </source>
</evidence>
<evidence type="ECO:0000259" key="9">
    <source>
        <dbReference type="PROSITE" id="PS50105"/>
    </source>
</evidence>
<keyword evidence="4" id="KW-0732">Signal</keyword>
<evidence type="ECO:0000256" key="1">
    <source>
        <dbReference type="ARBA" id="ARBA00022448"/>
    </source>
</evidence>
<dbReference type="GO" id="GO:0005509">
    <property type="term" value="F:calcium ion binding"/>
    <property type="evidence" value="ECO:0007669"/>
    <property type="project" value="TreeGrafter"/>
</dbReference>
<dbReference type="GO" id="GO:0002115">
    <property type="term" value="P:store-operated calcium entry"/>
    <property type="evidence" value="ECO:0007669"/>
    <property type="project" value="TreeGrafter"/>
</dbReference>
<keyword evidence="3" id="KW-0479">Metal-binding</keyword>
<dbReference type="PANTHER" id="PTHR15136">
    <property type="entry name" value="STROMAL INTERACTION MOLECULE HOMOLOG"/>
    <property type="match status" value="1"/>
</dbReference>
<sequence length="675" mass="76203">MLLFGTVIVQWIEYCAVNFQFFRDELNHEDGADRQALFHGSDDLISINDLWQFWTVSEVYNWTVNDVIEWLIEDVDLPKYANSFRVNEVDGHILPRIAVNSQYVTSILGIKNPVHRQKLSLKATDLVLFGHKKIAWFARHEKKLSQKHIRKVLTELESLQRSEERLKTLQRQYEETKRAHQETAKAKQNLEQKLEDEVTASKTEAERLRKAREATEEELSRLKLAELELVEVRKALGEAERRLEMMTTELPQLVDLQQWLQLTYEIETQYYEMKKESAEKLLKLAREMGQYPDEASGYACYTGSISRSTTVLRPRVAHSLTVDDTDQSIMQARCALEEVRLHLQERNQRWQEIERICGFDIIHNPGLHVLETTLRGIGSTFLTDSVLAKSPSVSTFSAMSMMPLDHELDEDLTSSQLSAAGVLTTSDSLSCLGANSSVSNLSKISQHPYGACGSLNNLSKTHLPGNVSRQYSDRRVWPNLMKAGMQLTMFGLGLTNPQLGAVPPGVAAGNLHRKNKSLVEILSGRTCAPLRKERTVPQQLCSGESGVANLHKKTNGSLHSDEDSEDVRFSLGDPTPKSSPVEETQKAMTGVPMQHSFMHTSASESMIHGNSEINCSENRVSRRVVKQIHSDGPIVEEVSRHGSTESLECTVDGERKNLKKSALKKIFKSKKKKDP</sequence>
<evidence type="ECO:0000313" key="10">
    <source>
        <dbReference type="EMBL" id="KAK2169722.1"/>
    </source>
</evidence>
<proteinExistence type="predicted"/>
<gene>
    <name evidence="10" type="ORF">LSH36_7g02044</name>
</gene>
<keyword evidence="5" id="KW-0106">Calcium</keyword>
<dbReference type="Gene3D" id="1.10.150.50">
    <property type="entry name" value="Transcription Factor, Ets-1"/>
    <property type="match status" value="1"/>
</dbReference>
<dbReference type="Gene3D" id="1.20.5.340">
    <property type="match status" value="1"/>
</dbReference>
<dbReference type="InterPro" id="IPR001660">
    <property type="entry name" value="SAM"/>
</dbReference>
<keyword evidence="2" id="KW-0109">Calcium transport</keyword>
<dbReference type="PANTHER" id="PTHR15136:SF5">
    <property type="entry name" value="STROMAL INTERACTION MOLECULE HOMOLOG"/>
    <property type="match status" value="1"/>
</dbReference>
<dbReference type="GO" id="GO:0005783">
    <property type="term" value="C:endoplasmic reticulum"/>
    <property type="evidence" value="ECO:0007669"/>
    <property type="project" value="TreeGrafter"/>
</dbReference>
<accession>A0AAD9KED0</accession>
<evidence type="ECO:0000256" key="2">
    <source>
        <dbReference type="ARBA" id="ARBA00022568"/>
    </source>
</evidence>
<dbReference type="InterPro" id="IPR037608">
    <property type="entry name" value="STIM1/2"/>
</dbReference>
<feature type="domain" description="SAM" evidence="9">
    <location>
        <begin position="62"/>
        <end position="119"/>
    </location>
</feature>
<feature type="region of interest" description="Disordered" evidence="8">
    <location>
        <begin position="547"/>
        <end position="582"/>
    </location>
</feature>
<dbReference type="Gene3D" id="1.10.238.180">
    <property type="match status" value="1"/>
</dbReference>